<evidence type="ECO:0008006" key="7">
    <source>
        <dbReference type="Google" id="ProtNLM"/>
    </source>
</evidence>
<dbReference type="Pfam" id="PF09922">
    <property type="entry name" value="LiaF-like_C"/>
    <property type="match status" value="1"/>
</dbReference>
<keyword evidence="2" id="KW-1133">Transmembrane helix</keyword>
<keyword evidence="2" id="KW-0472">Membrane</keyword>
<sequence length="326" mass="36871">MIHRLFWGIVLVAVGVIFLLNQTGTISLEIGRLFSDYWPVIIILFGLQGMLLQHAGALWWNPIVVIIGVMLLGRNLDWFEWDLSDIFQLIGPIALILFGIGMITRGHRPRKKQREHRPSDHWNPVTPPVPPMPPGPPPAPPGFDEPHDRVSYTEANPNQGAGPSFQQTEAPQPKVHHYGWKQRNDQKEWWKAGWNEHDWHRRVSYSRFIGDLHLGHDYWELRPMNISQFIGDTTLDLTKAQIPVGETRVYVSSFIGDVKVFVPSDIGVGIQVISSCLIGDVKVLDQRRGGIFNQMSVETPSFADSDKRVVLIVSSFIGDVRVTKVG</sequence>
<dbReference type="NCBIfam" id="NF040535">
    <property type="entry name" value="LiaF_C_term"/>
    <property type="match status" value="1"/>
</dbReference>
<evidence type="ECO:0000259" key="4">
    <source>
        <dbReference type="Pfam" id="PF22570"/>
    </source>
</evidence>
<gene>
    <name evidence="5" type="ORF">SD71_11755</name>
</gene>
<evidence type="ECO:0000313" key="5">
    <source>
        <dbReference type="EMBL" id="KIL36073.1"/>
    </source>
</evidence>
<keyword evidence="6" id="KW-1185">Reference proteome</keyword>
<dbReference type="InterPro" id="IPR024425">
    <property type="entry name" value="LiaF-like_C"/>
</dbReference>
<feature type="compositionally biased region" description="Polar residues" evidence="1">
    <location>
        <begin position="153"/>
        <end position="170"/>
    </location>
</feature>
<feature type="domain" description="Cell wall-active antibiotics response LiaF-like C-terminal" evidence="3">
    <location>
        <begin position="208"/>
        <end position="322"/>
    </location>
</feature>
<evidence type="ECO:0000256" key="1">
    <source>
        <dbReference type="SAM" id="MobiDB-lite"/>
    </source>
</evidence>
<dbReference type="Proteomes" id="UP000054526">
    <property type="component" value="Unassembled WGS sequence"/>
</dbReference>
<feature type="transmembrane region" description="Helical" evidence="2">
    <location>
        <begin position="86"/>
        <end position="104"/>
    </location>
</feature>
<proteinExistence type="predicted"/>
<accession>A0ABR5A4W2</accession>
<organism evidence="5 6">
    <name type="scientific">Cohnella kolymensis</name>
    <dbReference type="NCBI Taxonomy" id="1590652"/>
    <lineage>
        <taxon>Bacteria</taxon>
        <taxon>Bacillati</taxon>
        <taxon>Bacillota</taxon>
        <taxon>Bacilli</taxon>
        <taxon>Bacillales</taxon>
        <taxon>Paenibacillaceae</taxon>
        <taxon>Cohnella</taxon>
    </lineage>
</organism>
<comment type="caution">
    <text evidence="5">The sequence shown here is derived from an EMBL/GenBank/DDBJ whole genome shotgun (WGS) entry which is preliminary data.</text>
</comment>
<evidence type="ECO:0000259" key="3">
    <source>
        <dbReference type="Pfam" id="PF09922"/>
    </source>
</evidence>
<evidence type="ECO:0000313" key="6">
    <source>
        <dbReference type="Proteomes" id="UP000054526"/>
    </source>
</evidence>
<name>A0ABR5A4W2_9BACL</name>
<evidence type="ECO:0000256" key="2">
    <source>
        <dbReference type="SAM" id="Phobius"/>
    </source>
</evidence>
<reference evidence="5 6" key="1">
    <citation type="submission" date="2014-12" db="EMBL/GenBank/DDBJ databases">
        <title>Draft genome sequence of Cohnella kolymensis strain B-2846.</title>
        <authorList>
            <person name="Karlyshev A.V."/>
            <person name="Kudryashova E.B."/>
        </authorList>
    </citation>
    <scope>NUCLEOTIDE SEQUENCE [LARGE SCALE GENOMIC DNA]</scope>
    <source>
        <strain evidence="5 6">VKM B-2846</strain>
    </source>
</reference>
<dbReference type="InterPro" id="IPR047793">
    <property type="entry name" value="LiaF_C"/>
</dbReference>
<feature type="compositionally biased region" description="Pro residues" evidence="1">
    <location>
        <begin position="125"/>
        <end position="143"/>
    </location>
</feature>
<keyword evidence="2" id="KW-0812">Transmembrane</keyword>
<dbReference type="InterPro" id="IPR054331">
    <property type="entry name" value="LiaF_TM"/>
</dbReference>
<feature type="region of interest" description="Disordered" evidence="1">
    <location>
        <begin position="108"/>
        <end position="177"/>
    </location>
</feature>
<protein>
    <recommendedName>
        <fullName evidence="7">Cell wall-active antibiotics response protein</fullName>
    </recommendedName>
</protein>
<feature type="transmembrane region" description="Helical" evidence="2">
    <location>
        <begin position="37"/>
        <end position="52"/>
    </location>
</feature>
<feature type="transmembrane region" description="Helical" evidence="2">
    <location>
        <begin position="57"/>
        <end position="74"/>
    </location>
</feature>
<dbReference type="EMBL" id="JXAL01000016">
    <property type="protein sequence ID" value="KIL36073.1"/>
    <property type="molecule type" value="Genomic_DNA"/>
</dbReference>
<feature type="domain" description="LiaF transmembrane" evidence="4">
    <location>
        <begin position="6"/>
        <end position="108"/>
    </location>
</feature>
<dbReference type="Pfam" id="PF22570">
    <property type="entry name" value="LiaF-TM"/>
    <property type="match status" value="1"/>
</dbReference>